<dbReference type="AlphaFoldDB" id="A0AAD5WR24"/>
<feature type="region of interest" description="Disordered" evidence="2">
    <location>
        <begin position="29"/>
        <end position="130"/>
    </location>
</feature>
<feature type="region of interest" description="Disordered" evidence="2">
    <location>
        <begin position="188"/>
        <end position="219"/>
    </location>
</feature>
<dbReference type="PANTHER" id="PTHR11552">
    <property type="entry name" value="GLUCOSE-METHANOL-CHOLINE GMC OXIDOREDUCTASE"/>
    <property type="match status" value="1"/>
</dbReference>
<feature type="region of interest" description="Disordered" evidence="2">
    <location>
        <begin position="614"/>
        <end position="663"/>
    </location>
</feature>
<feature type="region of interest" description="Disordered" evidence="2">
    <location>
        <begin position="566"/>
        <end position="594"/>
    </location>
</feature>
<dbReference type="GO" id="GO:0050660">
    <property type="term" value="F:flavin adenine dinucleotide binding"/>
    <property type="evidence" value="ECO:0007669"/>
    <property type="project" value="InterPro"/>
</dbReference>
<dbReference type="InterPro" id="IPR036188">
    <property type="entry name" value="FAD/NAD-bd_sf"/>
</dbReference>
<protein>
    <recommendedName>
        <fullName evidence="3">Glucose-methanol-choline oxidoreductase C-terminal domain-containing protein</fullName>
    </recommendedName>
</protein>
<dbReference type="InterPro" id="IPR007867">
    <property type="entry name" value="GMC_OxRtase_C"/>
</dbReference>
<dbReference type="EMBL" id="JAKWBI020000184">
    <property type="protein sequence ID" value="KAJ2899928.1"/>
    <property type="molecule type" value="Genomic_DNA"/>
</dbReference>
<evidence type="ECO:0000256" key="1">
    <source>
        <dbReference type="ARBA" id="ARBA00010790"/>
    </source>
</evidence>
<feature type="compositionally biased region" description="Low complexity" evidence="2">
    <location>
        <begin position="616"/>
        <end position="636"/>
    </location>
</feature>
<evidence type="ECO:0000313" key="4">
    <source>
        <dbReference type="EMBL" id="KAJ2899928.1"/>
    </source>
</evidence>
<feature type="region of interest" description="Disordered" evidence="2">
    <location>
        <begin position="378"/>
        <end position="405"/>
    </location>
</feature>
<proteinExistence type="inferred from homology"/>
<dbReference type="PANTHER" id="PTHR11552:SF147">
    <property type="entry name" value="CHOLINE DEHYDROGENASE, MITOCHONDRIAL"/>
    <property type="match status" value="1"/>
</dbReference>
<dbReference type="Gene3D" id="3.50.50.60">
    <property type="entry name" value="FAD/NAD(P)-binding domain"/>
    <property type="match status" value="1"/>
</dbReference>
<feature type="compositionally biased region" description="Low complexity" evidence="2">
    <location>
        <begin position="54"/>
        <end position="82"/>
    </location>
</feature>
<feature type="region of interest" description="Disordered" evidence="2">
    <location>
        <begin position="308"/>
        <end position="330"/>
    </location>
</feature>
<accession>A0AAD5WR24</accession>
<feature type="compositionally biased region" description="Pro residues" evidence="2">
    <location>
        <begin position="390"/>
        <end position="405"/>
    </location>
</feature>
<evidence type="ECO:0000256" key="2">
    <source>
        <dbReference type="SAM" id="MobiDB-lite"/>
    </source>
</evidence>
<feature type="domain" description="Glucose-methanol-choline oxidoreductase C-terminal" evidence="3">
    <location>
        <begin position="1003"/>
        <end position="1064"/>
    </location>
</feature>
<comment type="caution">
    <text evidence="4">The sequence shown here is derived from an EMBL/GenBank/DDBJ whole genome shotgun (WGS) entry which is preliminary data.</text>
</comment>
<feature type="region of interest" description="Disordered" evidence="2">
    <location>
        <begin position="251"/>
        <end position="275"/>
    </location>
</feature>
<dbReference type="Pfam" id="PF05199">
    <property type="entry name" value="GMC_oxred_C"/>
    <property type="match status" value="1"/>
</dbReference>
<gene>
    <name evidence="4" type="ORF">MKZ38_002727</name>
</gene>
<sequence>MGWIEKHIFRSKSSGDVKYGKIISNPVLRDPLSHAFPTRQLQPLSGQARPSRQSGDSDARASSLASSSYSHYSSSSSISVDVVPDHASKGVALAGQSPPLRPPRTYEPSEVKIPTRQPVPPSLDNPPAKDVELPRRRKYRPVSKWPPKALKERRMIEPELVLGSPPLHGSTSGSNTVAVPATKALQMSEPGKGKRKEKLKRTLSKSVPNTPKHISLKRGPAPMTHIPMHPTTQPPLSAGLWASRIETPSLMHSSRGRPALSASNIEPFPSPLRSEKSMTKKLRKAMPSSRSHGNLRDLGITKGLPPSAMRAHCPRQQLQKPPEFPQRRRYGPMGYGGRVASVESSRSDVHRQPGASNTIYQRQTIAPRTRGHMRHISLNKNDTPRAPYITNPPPLERPPPNSPLLPLPTPPDAAPAFPSPSRLAAMARRGSCEALTLRRVSVNTSRAMRGRSLESLKSPRASQDGAVAFATTTTPASEFYVFSPLELLSDEEKGAVPKALNLNKANRSPVHDMKHTRPVDKDDANIYATKVVNCHSNKNISANTVSDRNSLEVPLTIDHNVHRAIVESLGSSPVTSPRKEEGRMRRDESPSSAYPNHDIDFEFWIEMGLLVEPKSKTSSGSSKNNKLISKPISRSKSPSRRTSRNSGGNSGHTVNTGSGDSTREAGIRFLRGLRGHMMVYAVTPITHFVTPPPGPLHHPPESGWVLYDDVWAGSTTTTNHQRHGVVFKSQPCLFSEDYWERQLESAWKVLGSRMYSVLASSQSSVGTHIYINPVSTFWTLFEIKAIAKSAIYFERAIDSLDMSISGILGEIEAARGEREVIELICPSDWAVERGTAGSPGMIASFCYTWDFTNVTRDVRGGIGFRRPPGCLKKGQAEAWTRFAVGFTKAAITVGNRAEFVDLGMIGDLERLKAFVDIGMEMIGVEEEKRKDVASNIFDGPMSKGKGKLWHIFPLSVMTSQSIADSIASDISSTDPASNFPEDVDPSTLKGFELQLQRKHANTRSIVVPSVGHPVFTVALGARESSSVLVPDFTVHGVKGLSVADNSIMPLLPGTHTSSTAYMIGEEAAELGLGRWTGAEE</sequence>
<feature type="compositionally biased region" description="Polar residues" evidence="2">
    <location>
        <begin position="39"/>
        <end position="53"/>
    </location>
</feature>
<name>A0AAD5WR24_9PEZI</name>
<evidence type="ECO:0000313" key="5">
    <source>
        <dbReference type="Proteomes" id="UP001201980"/>
    </source>
</evidence>
<feature type="compositionally biased region" description="Basic residues" evidence="2">
    <location>
        <begin position="193"/>
        <end position="203"/>
    </location>
</feature>
<dbReference type="SUPFAM" id="SSF51905">
    <property type="entry name" value="FAD/NAD(P)-binding domain"/>
    <property type="match status" value="1"/>
</dbReference>
<dbReference type="GO" id="GO:0016614">
    <property type="term" value="F:oxidoreductase activity, acting on CH-OH group of donors"/>
    <property type="evidence" value="ECO:0007669"/>
    <property type="project" value="InterPro"/>
</dbReference>
<keyword evidence="5" id="KW-1185">Reference proteome</keyword>
<organism evidence="4 5">
    <name type="scientific">Zalerion maritima</name>
    <dbReference type="NCBI Taxonomy" id="339359"/>
    <lineage>
        <taxon>Eukaryota</taxon>
        <taxon>Fungi</taxon>
        <taxon>Dikarya</taxon>
        <taxon>Ascomycota</taxon>
        <taxon>Pezizomycotina</taxon>
        <taxon>Sordariomycetes</taxon>
        <taxon>Lulworthiomycetidae</taxon>
        <taxon>Lulworthiales</taxon>
        <taxon>Lulworthiaceae</taxon>
        <taxon>Zalerion</taxon>
    </lineage>
</organism>
<evidence type="ECO:0000259" key="3">
    <source>
        <dbReference type="Pfam" id="PF05199"/>
    </source>
</evidence>
<dbReference type="InterPro" id="IPR012132">
    <property type="entry name" value="GMC_OxRdtase"/>
</dbReference>
<comment type="similarity">
    <text evidence="1">Belongs to the GMC oxidoreductase family.</text>
</comment>
<reference evidence="4" key="1">
    <citation type="submission" date="2022-07" db="EMBL/GenBank/DDBJ databases">
        <title>Draft genome sequence of Zalerion maritima ATCC 34329, a (micro)plastics degrading marine fungus.</title>
        <authorList>
            <person name="Paco A."/>
            <person name="Goncalves M.F.M."/>
            <person name="Rocha-Santos T.A.P."/>
            <person name="Alves A."/>
        </authorList>
    </citation>
    <scope>NUCLEOTIDE SEQUENCE</scope>
    <source>
        <strain evidence="4">ATCC 34329</strain>
    </source>
</reference>
<dbReference type="Proteomes" id="UP001201980">
    <property type="component" value="Unassembled WGS sequence"/>
</dbReference>
<feature type="compositionally biased region" description="Basic and acidic residues" evidence="2">
    <location>
        <begin position="577"/>
        <end position="589"/>
    </location>
</feature>